<dbReference type="InterPro" id="IPR036249">
    <property type="entry name" value="Thioredoxin-like_sf"/>
</dbReference>
<accession>A0A0K1Y4M9</accession>
<reference evidence="1 2" key="1">
    <citation type="submission" date="2015-07" db="EMBL/GenBank/DDBJ databases">
        <title>Isolation and characterization of JD18-a novel lytic bacteriophage for Klebsiella pneumoniae.</title>
        <authorList>
            <person name="Fan J."/>
            <person name="Zhang X."/>
            <person name="Guo X."/>
            <person name="He P."/>
            <person name="Zhang Y."/>
        </authorList>
    </citation>
    <scope>NUCLEOTIDE SEQUENCE [LARGE SCALE GENOMIC DNA]</scope>
</reference>
<dbReference type="PROSITE" id="PS51354">
    <property type="entry name" value="GLUTAREDOXIN_2"/>
    <property type="match status" value="1"/>
</dbReference>
<dbReference type="Gene3D" id="3.40.30.10">
    <property type="entry name" value="Glutaredoxin"/>
    <property type="match status" value="1"/>
</dbReference>
<dbReference type="KEGG" id="vg:26518478"/>
<organism evidence="1 2">
    <name type="scientific">Klebsiella phage JD18</name>
    <dbReference type="NCBI Taxonomy" id="1698360"/>
    <lineage>
        <taxon>Viruses</taxon>
        <taxon>Duplodnaviria</taxon>
        <taxon>Heunggongvirae</taxon>
        <taxon>Uroviricota</taxon>
        <taxon>Caudoviricetes</taxon>
        <taxon>Pantevenvirales</taxon>
        <taxon>Straboviridae</taxon>
        <taxon>Tevenvirinae</taxon>
        <taxon>Jiaodavirus</taxon>
        <taxon>Jiaodavirus jd18</taxon>
    </lineage>
</organism>
<proteinExistence type="predicted"/>
<dbReference type="GeneID" id="26518478"/>
<dbReference type="EMBL" id="KT239446">
    <property type="protein sequence ID" value="AKY01934.1"/>
    <property type="molecule type" value="Genomic_DNA"/>
</dbReference>
<gene>
    <name evidence="1" type="ORF">JD18_063</name>
</gene>
<dbReference type="Pfam" id="PF00462">
    <property type="entry name" value="Glutaredoxin"/>
    <property type="match status" value="1"/>
</dbReference>
<keyword evidence="2" id="KW-1185">Reference proteome</keyword>
<evidence type="ECO:0000313" key="2">
    <source>
        <dbReference type="Proteomes" id="UP000204179"/>
    </source>
</evidence>
<dbReference type="InterPro" id="IPR011767">
    <property type="entry name" value="GLR_AS"/>
</dbReference>
<dbReference type="RefSeq" id="YP_009190644.1">
    <property type="nucleotide sequence ID" value="NC_028686.1"/>
</dbReference>
<protein>
    <submittedName>
        <fullName evidence="1">Uncharacterized protein</fullName>
    </submittedName>
</protein>
<name>A0A0K1Y4M9_9CAUD</name>
<dbReference type="PROSITE" id="PS00195">
    <property type="entry name" value="GLUTAREDOXIN_1"/>
    <property type="match status" value="1"/>
</dbReference>
<dbReference type="SUPFAM" id="SSF52833">
    <property type="entry name" value="Thioredoxin-like"/>
    <property type="match status" value="1"/>
</dbReference>
<sequence length="89" mass="10177">MFTVFGYDSSIHKCVFCDNAKRLLDVKKQEYAFINVMPEKGVFDEVVISDLLRRLGRESQVGLTMPQIFAPDGTHIGGFDELRKFKFNA</sequence>
<dbReference type="Proteomes" id="UP000204179">
    <property type="component" value="Segment"/>
</dbReference>
<dbReference type="InterPro" id="IPR002109">
    <property type="entry name" value="Glutaredoxin"/>
</dbReference>
<evidence type="ECO:0000313" key="1">
    <source>
        <dbReference type="EMBL" id="AKY01934.1"/>
    </source>
</evidence>